<dbReference type="KEGG" id="thao:NI17_014060"/>
<dbReference type="Proteomes" id="UP000265719">
    <property type="component" value="Chromosome"/>
</dbReference>
<evidence type="ECO:0000256" key="1">
    <source>
        <dbReference type="ARBA" id="ARBA00022676"/>
    </source>
</evidence>
<dbReference type="GO" id="GO:0016757">
    <property type="term" value="F:glycosyltransferase activity"/>
    <property type="evidence" value="ECO:0007669"/>
    <property type="project" value="UniProtKB-KW"/>
</dbReference>
<dbReference type="AlphaFoldDB" id="A0AA97LTX6"/>
<dbReference type="GO" id="GO:1901137">
    <property type="term" value="P:carbohydrate derivative biosynthetic process"/>
    <property type="evidence" value="ECO:0007669"/>
    <property type="project" value="UniProtKB-ARBA"/>
</dbReference>
<dbReference type="InterPro" id="IPR050194">
    <property type="entry name" value="Glycosyltransferase_grp1"/>
</dbReference>
<gene>
    <name evidence="5" type="ORF">NI17_014060</name>
</gene>
<name>A0AA97LTX6_9ACTN</name>
<keyword evidence="2" id="KW-0808">Transferase</keyword>
<evidence type="ECO:0000256" key="2">
    <source>
        <dbReference type="ARBA" id="ARBA00022679"/>
    </source>
</evidence>
<reference evidence="5" key="1">
    <citation type="submission" date="2020-10" db="EMBL/GenBank/DDBJ databases">
        <title>De novo genome project of the cellulose decomposer Thermobifida halotolerans type strain.</title>
        <authorList>
            <person name="Nagy I."/>
            <person name="Horvath B."/>
            <person name="Kukolya J."/>
            <person name="Nagy I."/>
            <person name="Orsini M."/>
        </authorList>
    </citation>
    <scope>NUCLEOTIDE SEQUENCE</scope>
    <source>
        <strain evidence="5">DSM 44931</strain>
    </source>
</reference>
<evidence type="ECO:0000259" key="4">
    <source>
        <dbReference type="Pfam" id="PF13439"/>
    </source>
</evidence>
<evidence type="ECO:0000259" key="3">
    <source>
        <dbReference type="Pfam" id="PF00534"/>
    </source>
</evidence>
<feature type="domain" description="Glycosyltransferase subfamily 4-like N-terminal" evidence="4">
    <location>
        <begin position="34"/>
        <end position="211"/>
    </location>
</feature>
<feature type="domain" description="Glycosyl transferase family 1" evidence="3">
    <location>
        <begin position="225"/>
        <end position="385"/>
    </location>
</feature>
<evidence type="ECO:0000313" key="5">
    <source>
        <dbReference type="EMBL" id="UOE17983.1"/>
    </source>
</evidence>
<accession>A0AA97LTX6</accession>
<dbReference type="Gene3D" id="3.40.50.2000">
    <property type="entry name" value="Glycogen Phosphorylase B"/>
    <property type="match status" value="2"/>
</dbReference>
<dbReference type="PANTHER" id="PTHR45947">
    <property type="entry name" value="SULFOQUINOVOSYL TRANSFERASE SQD2"/>
    <property type="match status" value="1"/>
</dbReference>
<protein>
    <submittedName>
        <fullName evidence="5">Glycosyltransferase</fullName>
    </submittedName>
</protein>
<dbReference type="EMBL" id="CP063196">
    <property type="protein sequence ID" value="UOE17983.1"/>
    <property type="molecule type" value="Genomic_DNA"/>
</dbReference>
<sequence>MTSTNQRARTRRNMRDSEARRRVLIATDTYPPDVNGAGYFTYRLATGLAERGHDVHVVCASASGPPRVEVRDGVMLHRLRSVPVLVHPTMRTALPLGVSGHVARLVDQLAPHVVHSQSHFTVSRAAIRCGRLAGVPVVMTNHFMPDNLFAHAHIPERLHGVVGSLAWQDMIRVAETADYVTTPTQRAAELLAGKGFRRPVEAVSCGIDLERFRPRPHERAAARVRLGLPDRETMVFVGRLDEEKRIDELVRSLPELLRRRDVQLALAGTGQRRAELEQLARSLGVAERVHFLGFVPDEDLPLVYVAADLFAIGSVAELQSIATLEAMSTGLPVVAADALALPHLVRPERNGYLYPPGDVAALTRHLLAVLESPERRAAMGTASREIAQTHDHRRSLDRFEQIYAEVRPASRLSRRRVPRVASASWERTAAA</sequence>
<proteinExistence type="predicted"/>
<evidence type="ECO:0000313" key="6">
    <source>
        <dbReference type="Proteomes" id="UP000265719"/>
    </source>
</evidence>
<dbReference type="RefSeq" id="WP_068688679.1">
    <property type="nucleotide sequence ID" value="NZ_CP063196.1"/>
</dbReference>
<dbReference type="PANTHER" id="PTHR45947:SF3">
    <property type="entry name" value="SULFOQUINOVOSYL TRANSFERASE SQD2"/>
    <property type="match status" value="1"/>
</dbReference>
<dbReference type="InterPro" id="IPR001296">
    <property type="entry name" value="Glyco_trans_1"/>
</dbReference>
<keyword evidence="1" id="KW-0328">Glycosyltransferase</keyword>
<keyword evidence="6" id="KW-1185">Reference proteome</keyword>
<dbReference type="Pfam" id="PF00534">
    <property type="entry name" value="Glycos_transf_1"/>
    <property type="match status" value="1"/>
</dbReference>
<dbReference type="SUPFAM" id="SSF53756">
    <property type="entry name" value="UDP-Glycosyltransferase/glycogen phosphorylase"/>
    <property type="match status" value="1"/>
</dbReference>
<dbReference type="InterPro" id="IPR028098">
    <property type="entry name" value="Glyco_trans_4-like_N"/>
</dbReference>
<dbReference type="Pfam" id="PF13439">
    <property type="entry name" value="Glyco_transf_4"/>
    <property type="match status" value="1"/>
</dbReference>
<organism evidence="5 6">
    <name type="scientific">Thermobifida halotolerans</name>
    <dbReference type="NCBI Taxonomy" id="483545"/>
    <lineage>
        <taxon>Bacteria</taxon>
        <taxon>Bacillati</taxon>
        <taxon>Actinomycetota</taxon>
        <taxon>Actinomycetes</taxon>
        <taxon>Streptosporangiales</taxon>
        <taxon>Nocardiopsidaceae</taxon>
        <taxon>Thermobifida</taxon>
    </lineage>
</organism>